<accession>A0A318KKZ6</accession>
<keyword evidence="1" id="KW-1133">Transmembrane helix</keyword>
<name>A0A318KKZ6_9FIRM</name>
<evidence type="ECO:0000313" key="3">
    <source>
        <dbReference type="Proteomes" id="UP000247612"/>
    </source>
</evidence>
<evidence type="ECO:0000256" key="1">
    <source>
        <dbReference type="SAM" id="Phobius"/>
    </source>
</evidence>
<organism evidence="2 3">
    <name type="scientific">Dielma fastidiosa</name>
    <dbReference type="NCBI Taxonomy" id="1034346"/>
    <lineage>
        <taxon>Bacteria</taxon>
        <taxon>Bacillati</taxon>
        <taxon>Bacillota</taxon>
        <taxon>Erysipelotrichia</taxon>
        <taxon>Erysipelotrichales</taxon>
        <taxon>Erysipelotrichaceae</taxon>
        <taxon>Dielma</taxon>
    </lineage>
</organism>
<keyword evidence="1" id="KW-0472">Membrane</keyword>
<proteinExistence type="predicted"/>
<dbReference type="OrthoDB" id="2339365at2"/>
<gene>
    <name evidence="2" type="ORF">DES51_11211</name>
</gene>
<protein>
    <submittedName>
        <fullName evidence="2">Uncharacterized protein</fullName>
    </submittedName>
</protein>
<keyword evidence="1" id="KW-0812">Transmembrane</keyword>
<sequence>MSLFDPIRKSGQPITFSKAIIHPVLISCLGLITGVLIKLLDLYTTDIGNIFSQTSVWIFICTLISVSSNSAVRASVNVFSFCMGMLVTYYITAEMTANVYSHSIAYGWTVFAFLCMPMGFCIWYAKGKHWLSRIISIGIILIMLVTSTVLFDKIRVSDILFAVLTSMILFKK</sequence>
<feature type="transmembrane region" description="Helical" evidence="1">
    <location>
        <begin position="47"/>
        <end position="66"/>
    </location>
</feature>
<evidence type="ECO:0000313" key="2">
    <source>
        <dbReference type="EMBL" id="PXX77072.1"/>
    </source>
</evidence>
<keyword evidence="3" id="KW-1185">Reference proteome</keyword>
<dbReference type="RefSeq" id="WP_022937206.1">
    <property type="nucleotide sequence ID" value="NZ_CABKRQ010000002.1"/>
</dbReference>
<comment type="caution">
    <text evidence="2">The sequence shown here is derived from an EMBL/GenBank/DDBJ whole genome shotgun (WGS) entry which is preliminary data.</text>
</comment>
<feature type="transmembrane region" description="Helical" evidence="1">
    <location>
        <begin position="131"/>
        <end position="151"/>
    </location>
</feature>
<feature type="transmembrane region" description="Helical" evidence="1">
    <location>
        <begin position="72"/>
        <end position="92"/>
    </location>
</feature>
<reference evidence="2 3" key="1">
    <citation type="submission" date="2018-05" db="EMBL/GenBank/DDBJ databases">
        <title>Genomic Encyclopedia of Type Strains, Phase IV (KMG-IV): sequencing the most valuable type-strain genomes for metagenomic binning, comparative biology and taxonomic classification.</title>
        <authorList>
            <person name="Goeker M."/>
        </authorList>
    </citation>
    <scope>NUCLEOTIDE SEQUENCE [LARGE SCALE GENOMIC DNA]</scope>
    <source>
        <strain evidence="2 3">JC118</strain>
    </source>
</reference>
<dbReference type="Proteomes" id="UP000247612">
    <property type="component" value="Unassembled WGS sequence"/>
</dbReference>
<feature type="transmembrane region" description="Helical" evidence="1">
    <location>
        <begin position="20"/>
        <end position="40"/>
    </location>
</feature>
<dbReference type="EMBL" id="QJKH01000012">
    <property type="protein sequence ID" value="PXX77072.1"/>
    <property type="molecule type" value="Genomic_DNA"/>
</dbReference>
<dbReference type="AlphaFoldDB" id="A0A318KKZ6"/>
<feature type="transmembrane region" description="Helical" evidence="1">
    <location>
        <begin position="104"/>
        <end position="125"/>
    </location>
</feature>
<dbReference type="STRING" id="1034346.GCA_000313565_00893"/>